<dbReference type="OrthoDB" id="9765151at2"/>
<evidence type="ECO:0000259" key="4">
    <source>
        <dbReference type="Pfam" id="PF24850"/>
    </source>
</evidence>
<dbReference type="PIRSF" id="PIRSF012535">
    <property type="entry name" value="UCP012535"/>
    <property type="match status" value="1"/>
</dbReference>
<protein>
    <recommendedName>
        <fullName evidence="2">Putative cysteine ligase BshC</fullName>
        <ecNumber evidence="2">6.-.-.-</ecNumber>
    </recommendedName>
</protein>
<dbReference type="GO" id="GO:0016874">
    <property type="term" value="F:ligase activity"/>
    <property type="evidence" value="ECO:0007669"/>
    <property type="project" value="UniProtKB-UniRule"/>
</dbReference>
<dbReference type="HAMAP" id="MF_01867">
    <property type="entry name" value="BshC"/>
    <property type="match status" value="1"/>
</dbReference>
<evidence type="ECO:0000256" key="1">
    <source>
        <dbReference type="ARBA" id="ARBA00022598"/>
    </source>
</evidence>
<dbReference type="Pfam" id="PF24850">
    <property type="entry name" value="CC_BshC"/>
    <property type="match status" value="1"/>
</dbReference>
<evidence type="ECO:0000259" key="3">
    <source>
        <dbReference type="Pfam" id="PF10079"/>
    </source>
</evidence>
<dbReference type="KEGG" id="vne:CFK40_12975"/>
<feature type="domain" description="Bacillithiol biosynthesis BshC C-terminal coiled-coil" evidence="4">
    <location>
        <begin position="382"/>
        <end position="541"/>
    </location>
</feature>
<sequence>MRIQSIHLQTQNKLIQDYRNKKSTIMQHFDYNPFESNVFQKRKKDLKNKNVNRKQLSDVLHTINTKWNAPTSTIENIGRLRDADSLVVIGGQQAGLLTGPMYTINKIISIIHLAKQQEEQLQVPVIPVFWIAGEDHDFDEINHIFLSDTSQMKKYTLLQREIEKKAVSNIAIDDEQANDWLKRLFVELNETLHTKELYNTIRNFLNESDTYVDFFARMIYWLFNEEGLVLVDSNHRQVRNLESNYFVDLIDNQSKTTHAINRSFEEVAKQGYALSVDVDDNDANLFYQNGMERVLLVRDDNDDWIGKNKEVKFTTEELLDIARNKPKLLSNNVMTRPLMQEMLFPSLAFIGGPGEISYWSILKKAFHANNMKMPPIVPRLSFTLMEPHIEKLLTTYHIDAEHAVNNGVIDRKDRWLEEKYDPPVKQLAKQLKQTIDGAHEPLRDLAESIQSDLADLANTNLKYLYKDVEFLEKRITKTLEKKYAKELHEFNLLQLALHPNNGLQERVWNPLPWMNRYGIDFIKQLSNESCSYDKEHFLIYL</sequence>
<evidence type="ECO:0000313" key="5">
    <source>
        <dbReference type="EMBL" id="ASN05859.1"/>
    </source>
</evidence>
<evidence type="ECO:0000313" key="6">
    <source>
        <dbReference type="Proteomes" id="UP000204391"/>
    </source>
</evidence>
<comment type="function">
    <text evidence="2">Involved in bacillithiol (BSH) biosynthesis. May catalyze the last step of the pathway, the addition of cysteine to glucosamine malate (GlcN-Mal) to generate BSH.</text>
</comment>
<reference evidence="5 6" key="1">
    <citation type="journal article" date="2003" name="Int. J. Syst. Evol. Microbiol.">
        <title>Virgibacillus carmonensis sp. nov., Virgibacillus necropolis sp. nov. and Virgibacillus picturae sp. nov., three novel species isolated from deteriorated mural paintings, transfer of the species of the genus salibacillus to Virgibacillus, as Virgibacillus marismortui comb. nov. and Virgibacillus salexigens comb. nov., and emended description of the genus Virgibacillus.</title>
        <authorList>
            <person name="Heyrman J."/>
            <person name="Logan N.A."/>
            <person name="Busse H.J."/>
            <person name="Balcaen A."/>
            <person name="Lebbe L."/>
            <person name="Rodriguez-Diaz M."/>
            <person name="Swings J."/>
            <person name="De Vos P."/>
        </authorList>
    </citation>
    <scope>NUCLEOTIDE SEQUENCE [LARGE SCALE GENOMIC DNA]</scope>
    <source>
        <strain evidence="5 6">LMG 19488</strain>
    </source>
</reference>
<keyword evidence="6" id="KW-1185">Reference proteome</keyword>
<comment type="similarity">
    <text evidence="2">Belongs to the BshC family.</text>
</comment>
<feature type="domain" description="Bacillithiol biosynthesis BshC N-terminal Rossmann-like" evidence="3">
    <location>
        <begin position="1"/>
        <end position="380"/>
    </location>
</feature>
<dbReference type="RefSeq" id="WP_089532707.1">
    <property type="nucleotide sequence ID" value="NZ_CP022437.1"/>
</dbReference>
<dbReference type="AlphaFoldDB" id="A0A221ME64"/>
<dbReference type="Pfam" id="PF10079">
    <property type="entry name" value="Rossmann-like_BshC"/>
    <property type="match status" value="1"/>
</dbReference>
<proteinExistence type="inferred from homology"/>
<gene>
    <name evidence="2 5" type="primary">bshC</name>
    <name evidence="5" type="ORF">CFK40_12975</name>
</gene>
<name>A0A221ME64_9BACI</name>
<dbReference type="EMBL" id="CP022437">
    <property type="protein sequence ID" value="ASN05859.1"/>
    <property type="molecule type" value="Genomic_DNA"/>
</dbReference>
<accession>A0A221ME64</accession>
<dbReference type="NCBIfam" id="TIGR03998">
    <property type="entry name" value="thiol_BshC"/>
    <property type="match status" value="1"/>
</dbReference>
<dbReference type="InterPro" id="IPR011199">
    <property type="entry name" value="Bacillithiol_biosynth_BshC"/>
</dbReference>
<evidence type="ECO:0000256" key="2">
    <source>
        <dbReference type="HAMAP-Rule" id="MF_01867"/>
    </source>
</evidence>
<organism evidence="5 6">
    <name type="scientific">Virgibacillus necropolis</name>
    <dbReference type="NCBI Taxonomy" id="163877"/>
    <lineage>
        <taxon>Bacteria</taxon>
        <taxon>Bacillati</taxon>
        <taxon>Bacillota</taxon>
        <taxon>Bacilli</taxon>
        <taxon>Bacillales</taxon>
        <taxon>Bacillaceae</taxon>
        <taxon>Virgibacillus</taxon>
    </lineage>
</organism>
<keyword evidence="1 2" id="KW-0436">Ligase</keyword>
<dbReference type="EC" id="6.-.-.-" evidence="2"/>
<dbReference type="InterPro" id="IPR055398">
    <property type="entry name" value="Rossmann-like_BshC"/>
</dbReference>
<dbReference type="InterPro" id="IPR055399">
    <property type="entry name" value="CC_BshC"/>
</dbReference>
<dbReference type="Proteomes" id="UP000204391">
    <property type="component" value="Chromosome"/>
</dbReference>